<dbReference type="InterPro" id="IPR055066">
    <property type="entry name" value="AASDHPPT_N"/>
</dbReference>
<comment type="similarity">
    <text evidence="1">Belongs to the P-Pant transferase superfamily. AcpS family.</text>
</comment>
<evidence type="ECO:0000256" key="2">
    <source>
        <dbReference type="ARBA" id="ARBA00013172"/>
    </source>
</evidence>
<accession>A0A814VMF8</accession>
<dbReference type="InterPro" id="IPR050559">
    <property type="entry name" value="P-Pant_transferase_sf"/>
</dbReference>
<dbReference type="GO" id="GO:0000287">
    <property type="term" value="F:magnesium ion binding"/>
    <property type="evidence" value="ECO:0007669"/>
    <property type="project" value="InterPro"/>
</dbReference>
<comment type="caution">
    <text evidence="11">The sequence shown here is derived from an EMBL/GenBank/DDBJ whole genome shotgun (WGS) entry which is preliminary data.</text>
</comment>
<evidence type="ECO:0000256" key="3">
    <source>
        <dbReference type="ARBA" id="ARBA00016301"/>
    </source>
</evidence>
<dbReference type="Proteomes" id="UP000663828">
    <property type="component" value="Unassembled WGS sequence"/>
</dbReference>
<sequence>MYRFYFNCHHWKPTRDQWVYANRCLPSREIQRIDEYAYERDVKFALIGQLLIRYLLSHVFQEKSSSFEIQRTKSNRPYLKSNHLFDFNLSHHNQLVSIAGTFDGRIGCDTILYQSNRLRQENYDLFRKKFTFDEFELIGRNPKNFYRLWSLKESYVKWLGIGIGFPLLRLNFHLQRENFSRNEIISDTILRINQQLPSDKIRFDEQMIFLNDYDQQLITLCLSTTNPCQLFVELTIDDMLHGCTPFDENKQEYFISWERFQTKRQTDIFS</sequence>
<organism evidence="11 12">
    <name type="scientific">Adineta ricciae</name>
    <name type="common">Rotifer</name>
    <dbReference type="NCBI Taxonomy" id="249248"/>
    <lineage>
        <taxon>Eukaryota</taxon>
        <taxon>Metazoa</taxon>
        <taxon>Spiralia</taxon>
        <taxon>Gnathifera</taxon>
        <taxon>Rotifera</taxon>
        <taxon>Eurotatoria</taxon>
        <taxon>Bdelloidea</taxon>
        <taxon>Adinetida</taxon>
        <taxon>Adinetidae</taxon>
        <taxon>Adineta</taxon>
    </lineage>
</organism>
<evidence type="ECO:0000256" key="8">
    <source>
        <dbReference type="ARBA" id="ARBA00048794"/>
    </source>
</evidence>
<dbReference type="Pfam" id="PF22624">
    <property type="entry name" value="AASDHPPT_N"/>
    <property type="match status" value="1"/>
</dbReference>
<comment type="catalytic activity">
    <reaction evidence="8">
        <text>apo-[ACP] + acetyl-CoA = acetyl-[ACP] + adenosine 3',5'-bisphosphate + H(+)</text>
        <dbReference type="Rhea" id="RHEA:46564"/>
        <dbReference type="Rhea" id="RHEA-COMP:9621"/>
        <dbReference type="Rhea" id="RHEA-COMP:9690"/>
        <dbReference type="ChEBI" id="CHEBI:15378"/>
        <dbReference type="ChEBI" id="CHEBI:29999"/>
        <dbReference type="ChEBI" id="CHEBI:57288"/>
        <dbReference type="ChEBI" id="CHEBI:58343"/>
        <dbReference type="ChEBI" id="CHEBI:78446"/>
    </reaction>
    <physiologicalReaction direction="left-to-right" evidence="8">
        <dbReference type="Rhea" id="RHEA:46565"/>
    </physiologicalReaction>
</comment>
<evidence type="ECO:0000313" key="12">
    <source>
        <dbReference type="Proteomes" id="UP000663828"/>
    </source>
</evidence>
<reference evidence="11" key="1">
    <citation type="submission" date="2021-02" db="EMBL/GenBank/DDBJ databases">
        <authorList>
            <person name="Nowell W R."/>
        </authorList>
    </citation>
    <scope>NUCLEOTIDE SEQUENCE</scope>
</reference>
<gene>
    <name evidence="11" type="ORF">XAT740_LOCUS23226</name>
</gene>
<dbReference type="GO" id="GO:0008897">
    <property type="term" value="F:holo-[acyl-carrier-protein] synthase activity"/>
    <property type="evidence" value="ECO:0007669"/>
    <property type="project" value="UniProtKB-EC"/>
</dbReference>
<evidence type="ECO:0000259" key="10">
    <source>
        <dbReference type="Pfam" id="PF22624"/>
    </source>
</evidence>
<dbReference type="GO" id="GO:0019878">
    <property type="term" value="P:lysine biosynthetic process via aminoadipic acid"/>
    <property type="evidence" value="ECO:0007669"/>
    <property type="project" value="TreeGrafter"/>
</dbReference>
<feature type="domain" description="4'-phosphopantetheinyl transferase" evidence="9">
    <location>
        <begin position="106"/>
        <end position="184"/>
    </location>
</feature>
<dbReference type="Gene3D" id="3.90.470.20">
    <property type="entry name" value="4'-phosphopantetheinyl transferase domain"/>
    <property type="match status" value="2"/>
</dbReference>
<keyword evidence="12" id="KW-1185">Reference proteome</keyword>
<evidence type="ECO:0000256" key="6">
    <source>
        <dbReference type="ARBA" id="ARBA00033443"/>
    </source>
</evidence>
<dbReference type="EC" id="2.7.8.7" evidence="2"/>
<dbReference type="AlphaFoldDB" id="A0A814VMF8"/>
<dbReference type="GO" id="GO:0005829">
    <property type="term" value="C:cytosol"/>
    <property type="evidence" value="ECO:0007669"/>
    <property type="project" value="TreeGrafter"/>
</dbReference>
<feature type="domain" description="4'-phosphopantetheinyl transferase N-terminal" evidence="10">
    <location>
        <begin position="10"/>
        <end position="101"/>
    </location>
</feature>
<dbReference type="InterPro" id="IPR008278">
    <property type="entry name" value="4-PPantetheinyl_Trfase_dom"/>
</dbReference>
<dbReference type="EMBL" id="CAJNOR010001746">
    <property type="protein sequence ID" value="CAF1192947.1"/>
    <property type="molecule type" value="Genomic_DNA"/>
</dbReference>
<dbReference type="PANTHER" id="PTHR12215">
    <property type="entry name" value="PHOSPHOPANTETHEINE TRANSFERASE"/>
    <property type="match status" value="1"/>
</dbReference>
<comment type="catalytic activity">
    <reaction evidence="7">
        <text>apo-[ACP] + CoA = holo-[ACP] + adenosine 3',5'-bisphosphate + H(+)</text>
        <dbReference type="Rhea" id="RHEA:12068"/>
        <dbReference type="Rhea" id="RHEA-COMP:9685"/>
        <dbReference type="Rhea" id="RHEA-COMP:9690"/>
        <dbReference type="ChEBI" id="CHEBI:15378"/>
        <dbReference type="ChEBI" id="CHEBI:29999"/>
        <dbReference type="ChEBI" id="CHEBI:57287"/>
        <dbReference type="ChEBI" id="CHEBI:58343"/>
        <dbReference type="ChEBI" id="CHEBI:64479"/>
        <dbReference type="EC" id="2.7.8.7"/>
    </reaction>
    <physiologicalReaction direction="left-to-right" evidence="7">
        <dbReference type="Rhea" id="RHEA:12069"/>
    </physiologicalReaction>
</comment>
<evidence type="ECO:0000256" key="1">
    <source>
        <dbReference type="ARBA" id="ARBA00006195"/>
    </source>
</evidence>
<protein>
    <recommendedName>
        <fullName evidence="3">L-aminoadipate-semialdehyde dehydrogenase-phosphopantetheinyl transferase</fullName>
        <ecNumber evidence="2">2.7.8.7</ecNumber>
    </recommendedName>
    <alternativeName>
        <fullName evidence="5">4'-phosphopantetheinyl transferase</fullName>
    </alternativeName>
    <alternativeName>
        <fullName evidence="6">Alpha-aminoadipic semialdehyde dehydrogenase-phosphopantetheinyl transferase</fullName>
    </alternativeName>
</protein>
<evidence type="ECO:0000256" key="7">
    <source>
        <dbReference type="ARBA" id="ARBA00048641"/>
    </source>
</evidence>
<dbReference type="PANTHER" id="PTHR12215:SF10">
    <property type="entry name" value="L-AMINOADIPATE-SEMIALDEHYDE DEHYDROGENASE-PHOSPHOPANTETHEINYL TRANSFERASE"/>
    <property type="match status" value="1"/>
</dbReference>
<evidence type="ECO:0000256" key="5">
    <source>
        <dbReference type="ARBA" id="ARBA00030484"/>
    </source>
</evidence>
<dbReference type="SUPFAM" id="SSF56214">
    <property type="entry name" value="4'-phosphopantetheinyl transferase"/>
    <property type="match status" value="2"/>
</dbReference>
<name>A0A814VMF8_ADIRI</name>
<dbReference type="InterPro" id="IPR037143">
    <property type="entry name" value="4-PPantetheinyl_Trfase_dom_sf"/>
</dbReference>
<evidence type="ECO:0000313" key="11">
    <source>
        <dbReference type="EMBL" id="CAF1192947.1"/>
    </source>
</evidence>
<dbReference type="Pfam" id="PF01648">
    <property type="entry name" value="ACPS"/>
    <property type="match status" value="1"/>
</dbReference>
<evidence type="ECO:0000259" key="9">
    <source>
        <dbReference type="Pfam" id="PF01648"/>
    </source>
</evidence>
<keyword evidence="4" id="KW-0808">Transferase</keyword>
<proteinExistence type="inferred from homology"/>
<evidence type="ECO:0000256" key="4">
    <source>
        <dbReference type="ARBA" id="ARBA00022679"/>
    </source>
</evidence>